<feature type="transmembrane region" description="Helical" evidence="7">
    <location>
        <begin position="313"/>
        <end position="335"/>
    </location>
</feature>
<dbReference type="SUPFAM" id="SSF103473">
    <property type="entry name" value="MFS general substrate transporter"/>
    <property type="match status" value="1"/>
</dbReference>
<feature type="transmembrane region" description="Helical" evidence="7">
    <location>
        <begin position="175"/>
        <end position="198"/>
    </location>
</feature>
<dbReference type="OrthoDB" id="2962993at2759"/>
<evidence type="ECO:0000313" key="9">
    <source>
        <dbReference type="EMBL" id="RPD52556.1"/>
    </source>
</evidence>
<feature type="transmembrane region" description="Helical" evidence="7">
    <location>
        <begin position="433"/>
        <end position="454"/>
    </location>
</feature>
<evidence type="ECO:0000313" key="10">
    <source>
        <dbReference type="Proteomes" id="UP000313359"/>
    </source>
</evidence>
<dbReference type="EMBL" id="ML122353">
    <property type="protein sequence ID" value="RPD52556.1"/>
    <property type="molecule type" value="Genomic_DNA"/>
</dbReference>
<evidence type="ECO:0000256" key="7">
    <source>
        <dbReference type="SAM" id="Phobius"/>
    </source>
</evidence>
<keyword evidence="10" id="KW-1185">Reference proteome</keyword>
<reference evidence="9" key="1">
    <citation type="journal article" date="2018" name="Genome Biol. Evol.">
        <title>Genomics and development of Lentinus tigrinus, a white-rot wood-decaying mushroom with dimorphic fruiting bodies.</title>
        <authorList>
            <person name="Wu B."/>
            <person name="Xu Z."/>
            <person name="Knudson A."/>
            <person name="Carlson A."/>
            <person name="Chen N."/>
            <person name="Kovaka S."/>
            <person name="LaButti K."/>
            <person name="Lipzen A."/>
            <person name="Pennachio C."/>
            <person name="Riley R."/>
            <person name="Schakwitz W."/>
            <person name="Umezawa K."/>
            <person name="Ohm R.A."/>
            <person name="Grigoriev I.V."/>
            <person name="Nagy L.G."/>
            <person name="Gibbons J."/>
            <person name="Hibbett D."/>
        </authorList>
    </citation>
    <scope>NUCLEOTIDE SEQUENCE [LARGE SCALE GENOMIC DNA]</scope>
    <source>
        <strain evidence="9">ALCF2SS1-6</strain>
    </source>
</reference>
<proteinExistence type="predicted"/>
<evidence type="ECO:0000256" key="3">
    <source>
        <dbReference type="ARBA" id="ARBA00022692"/>
    </source>
</evidence>
<dbReference type="PANTHER" id="PTHR43791:SF36">
    <property type="entry name" value="TRANSPORTER, PUTATIVE (AFU_ORTHOLOGUE AFUA_6G08340)-RELATED"/>
    <property type="match status" value="1"/>
</dbReference>
<feature type="transmembrane region" description="Helical" evidence="7">
    <location>
        <begin position="87"/>
        <end position="108"/>
    </location>
</feature>
<gene>
    <name evidence="9" type="ORF">L227DRAFT_658770</name>
</gene>
<dbReference type="InterPro" id="IPR036259">
    <property type="entry name" value="MFS_trans_sf"/>
</dbReference>
<dbReference type="Gene3D" id="1.20.1250.20">
    <property type="entry name" value="MFS general substrate transporter like domains"/>
    <property type="match status" value="2"/>
</dbReference>
<feature type="transmembrane region" description="Helical" evidence="7">
    <location>
        <begin position="342"/>
        <end position="362"/>
    </location>
</feature>
<keyword evidence="3 7" id="KW-0812">Transmembrane</keyword>
<feature type="transmembrane region" description="Helical" evidence="7">
    <location>
        <begin position="279"/>
        <end position="301"/>
    </location>
</feature>
<evidence type="ECO:0000259" key="8">
    <source>
        <dbReference type="PROSITE" id="PS50850"/>
    </source>
</evidence>
<evidence type="ECO:0000256" key="2">
    <source>
        <dbReference type="ARBA" id="ARBA00022448"/>
    </source>
</evidence>
<feature type="region of interest" description="Disordered" evidence="6">
    <location>
        <begin position="1"/>
        <end position="20"/>
    </location>
</feature>
<dbReference type="PANTHER" id="PTHR43791">
    <property type="entry name" value="PERMEASE-RELATED"/>
    <property type="match status" value="1"/>
</dbReference>
<feature type="transmembrane region" description="Helical" evidence="7">
    <location>
        <begin position="368"/>
        <end position="389"/>
    </location>
</feature>
<accession>A0A5C2RQW6</accession>
<keyword evidence="5 7" id="KW-0472">Membrane</keyword>
<feature type="domain" description="Major facilitator superfamily (MFS) profile" evidence="8">
    <location>
        <begin position="49"/>
        <end position="459"/>
    </location>
</feature>
<dbReference type="InterPro" id="IPR020846">
    <property type="entry name" value="MFS_dom"/>
</dbReference>
<keyword evidence="4 7" id="KW-1133">Transmembrane helix</keyword>
<dbReference type="InterPro" id="IPR011701">
    <property type="entry name" value="MFS"/>
</dbReference>
<dbReference type="STRING" id="1328759.A0A5C2RQW6"/>
<dbReference type="PROSITE" id="PS50850">
    <property type="entry name" value="MFS"/>
    <property type="match status" value="1"/>
</dbReference>
<feature type="transmembrane region" description="Helical" evidence="7">
    <location>
        <begin position="49"/>
        <end position="67"/>
    </location>
</feature>
<dbReference type="FunFam" id="1.20.1250.20:FF:000013">
    <property type="entry name" value="MFS general substrate transporter"/>
    <property type="match status" value="1"/>
</dbReference>
<dbReference type="AlphaFoldDB" id="A0A5C2RQW6"/>
<feature type="compositionally biased region" description="Low complexity" evidence="6">
    <location>
        <begin position="8"/>
        <end position="17"/>
    </location>
</feature>
<feature type="transmembrane region" description="Helical" evidence="7">
    <location>
        <begin position="401"/>
        <end position="421"/>
    </location>
</feature>
<feature type="transmembrane region" description="Helical" evidence="7">
    <location>
        <begin position="115"/>
        <end position="134"/>
    </location>
</feature>
<keyword evidence="2" id="KW-0813">Transport</keyword>
<evidence type="ECO:0000256" key="1">
    <source>
        <dbReference type="ARBA" id="ARBA00004141"/>
    </source>
</evidence>
<dbReference type="Pfam" id="PF07690">
    <property type="entry name" value="MFS_1"/>
    <property type="match status" value="1"/>
</dbReference>
<dbReference type="GO" id="GO:0022857">
    <property type="term" value="F:transmembrane transporter activity"/>
    <property type="evidence" value="ECO:0007669"/>
    <property type="project" value="InterPro"/>
</dbReference>
<name>A0A5C2RQW6_9APHY</name>
<dbReference type="GO" id="GO:0016020">
    <property type="term" value="C:membrane"/>
    <property type="evidence" value="ECO:0007669"/>
    <property type="project" value="UniProtKB-SubCell"/>
</dbReference>
<comment type="subcellular location">
    <subcellularLocation>
        <location evidence="1">Membrane</location>
        <topology evidence="1">Multi-pass membrane protein</topology>
    </subcellularLocation>
</comment>
<evidence type="ECO:0000256" key="4">
    <source>
        <dbReference type="ARBA" id="ARBA00022989"/>
    </source>
</evidence>
<protein>
    <submittedName>
        <fullName evidence="9">MFS general substrate transporter</fullName>
    </submittedName>
</protein>
<dbReference type="Proteomes" id="UP000313359">
    <property type="component" value="Unassembled WGS sequence"/>
</dbReference>
<evidence type="ECO:0000256" key="6">
    <source>
        <dbReference type="SAM" id="MobiDB-lite"/>
    </source>
</evidence>
<sequence length="496" mass="55090">MTVKADASLSSYPSSLKSKGEHEEAARVELEHLDPVLVKRTWRKVDRHILPIAVALYLASYIDRANIGNAKVLGLAKSLQLTSGQYNWALSIFFIGYVVFETPSNVIIRRVSPRWYIPILTVLWGLVCALFATVKTAGGLLAIRFFLGLCEAGFLPGIVYWMSCWYPRTVLGRRFGILYSTVSLTGAFGGLLATAIHALDGTHGIAGWKWIFIVEGCITAGFGLITAVFMSSYPETASFLTPDERRVVLLANEADHAQKAGESFSSKQIRSAFTDWRTWLWGLVYLTIYIPVYSVILSLPSVVTGLGYSGTRATLMACPPYGVGFFIVLTAGWTADRYGHLFYHYVAAIIVVVVALIVLMAVENLVVRYIMFFFVMFMFIPVSICWVWLNSNVAGSNKRAAAVGLVFSLGNIGGAVSGQIYRAEWAPRYVQGHAINIGCYAGALIAGTALWYSYKRDNEKRDRDAHEHVKRNKQDDLIGEDLGDLGDRHPHFRYYL</sequence>
<dbReference type="FunFam" id="1.20.1250.20:FF:000018">
    <property type="entry name" value="MFS transporter permease"/>
    <property type="match status" value="1"/>
</dbReference>
<evidence type="ECO:0000256" key="5">
    <source>
        <dbReference type="ARBA" id="ARBA00023136"/>
    </source>
</evidence>
<feature type="transmembrane region" description="Helical" evidence="7">
    <location>
        <begin position="210"/>
        <end position="230"/>
    </location>
</feature>
<feature type="transmembrane region" description="Helical" evidence="7">
    <location>
        <begin position="140"/>
        <end position="163"/>
    </location>
</feature>
<organism evidence="9 10">
    <name type="scientific">Lentinus tigrinus ALCF2SS1-6</name>
    <dbReference type="NCBI Taxonomy" id="1328759"/>
    <lineage>
        <taxon>Eukaryota</taxon>
        <taxon>Fungi</taxon>
        <taxon>Dikarya</taxon>
        <taxon>Basidiomycota</taxon>
        <taxon>Agaricomycotina</taxon>
        <taxon>Agaricomycetes</taxon>
        <taxon>Polyporales</taxon>
        <taxon>Polyporaceae</taxon>
        <taxon>Lentinus</taxon>
    </lineage>
</organism>